<dbReference type="OrthoDB" id="276276at2759"/>
<dbReference type="InterPro" id="IPR000086">
    <property type="entry name" value="NUDIX_hydrolase_dom"/>
</dbReference>
<sequence>MAEASVKFMPKGQCLRQEILECSLENFRKSQPNDYDKVVVGAAIFESSSDSNLLPTPRLLLLKRAAHEKQFPNVFEPPGGHVEPQDSSIQHAIVREVQEETGLDVTDIITELEPMLYTTEEKSFSDISREAPISKSTIQLNYIVSVSGYDVKLNPDEHSDHSWTTEQNVAELPMSSKMRIVVHEAFRWAVEYTQPGLNESEKGP</sequence>
<dbReference type="PANTHER" id="PTHR43736:SF1">
    <property type="entry name" value="DIHYDRONEOPTERIN TRIPHOSPHATE DIPHOSPHATASE"/>
    <property type="match status" value="1"/>
</dbReference>
<dbReference type="Pfam" id="PF00293">
    <property type="entry name" value="NUDIX"/>
    <property type="match status" value="1"/>
</dbReference>
<dbReference type="SUPFAM" id="SSF55811">
    <property type="entry name" value="Nudix"/>
    <property type="match status" value="1"/>
</dbReference>
<proteinExistence type="predicted"/>
<dbReference type="PROSITE" id="PS51462">
    <property type="entry name" value="NUDIX"/>
    <property type="match status" value="1"/>
</dbReference>
<keyword evidence="3" id="KW-1185">Reference proteome</keyword>
<dbReference type="Proteomes" id="UP000800092">
    <property type="component" value="Unassembled WGS sequence"/>
</dbReference>
<name>A0A6A6GYC2_VIRVR</name>
<dbReference type="AlphaFoldDB" id="A0A6A6GYC2"/>
<evidence type="ECO:0000259" key="1">
    <source>
        <dbReference type="PROSITE" id="PS51462"/>
    </source>
</evidence>
<dbReference type="PANTHER" id="PTHR43736">
    <property type="entry name" value="ADP-RIBOSE PYROPHOSPHATASE"/>
    <property type="match status" value="1"/>
</dbReference>
<evidence type="ECO:0000313" key="3">
    <source>
        <dbReference type="Proteomes" id="UP000800092"/>
    </source>
</evidence>
<dbReference type="Gene3D" id="3.90.79.10">
    <property type="entry name" value="Nucleoside Triphosphate Pyrophosphohydrolase"/>
    <property type="match status" value="1"/>
</dbReference>
<dbReference type="InterPro" id="IPR015797">
    <property type="entry name" value="NUDIX_hydrolase-like_dom_sf"/>
</dbReference>
<feature type="domain" description="Nudix hydrolase" evidence="1">
    <location>
        <begin position="35"/>
        <end position="186"/>
    </location>
</feature>
<organism evidence="2 3">
    <name type="scientific">Viridothelium virens</name>
    <name type="common">Speckled blister lichen</name>
    <name type="synonym">Trypethelium virens</name>
    <dbReference type="NCBI Taxonomy" id="1048519"/>
    <lineage>
        <taxon>Eukaryota</taxon>
        <taxon>Fungi</taxon>
        <taxon>Dikarya</taxon>
        <taxon>Ascomycota</taxon>
        <taxon>Pezizomycotina</taxon>
        <taxon>Dothideomycetes</taxon>
        <taxon>Dothideomycetes incertae sedis</taxon>
        <taxon>Trypetheliales</taxon>
        <taxon>Trypetheliaceae</taxon>
        <taxon>Viridothelium</taxon>
    </lineage>
</organism>
<gene>
    <name evidence="2" type="ORF">EV356DRAFT_508097</name>
</gene>
<evidence type="ECO:0000313" key="2">
    <source>
        <dbReference type="EMBL" id="KAF2230804.1"/>
    </source>
</evidence>
<dbReference type="EMBL" id="ML991835">
    <property type="protein sequence ID" value="KAF2230804.1"/>
    <property type="molecule type" value="Genomic_DNA"/>
</dbReference>
<protein>
    <recommendedName>
        <fullName evidence="1">Nudix hydrolase domain-containing protein</fullName>
    </recommendedName>
</protein>
<reference evidence="2" key="1">
    <citation type="journal article" date="2020" name="Stud. Mycol.">
        <title>101 Dothideomycetes genomes: a test case for predicting lifestyles and emergence of pathogens.</title>
        <authorList>
            <person name="Haridas S."/>
            <person name="Albert R."/>
            <person name="Binder M."/>
            <person name="Bloem J."/>
            <person name="Labutti K."/>
            <person name="Salamov A."/>
            <person name="Andreopoulos B."/>
            <person name="Baker S."/>
            <person name="Barry K."/>
            <person name="Bills G."/>
            <person name="Bluhm B."/>
            <person name="Cannon C."/>
            <person name="Castanera R."/>
            <person name="Culley D."/>
            <person name="Daum C."/>
            <person name="Ezra D."/>
            <person name="Gonzalez J."/>
            <person name="Henrissat B."/>
            <person name="Kuo A."/>
            <person name="Liang C."/>
            <person name="Lipzen A."/>
            <person name="Lutzoni F."/>
            <person name="Magnuson J."/>
            <person name="Mondo S."/>
            <person name="Nolan M."/>
            <person name="Ohm R."/>
            <person name="Pangilinan J."/>
            <person name="Park H.-J."/>
            <person name="Ramirez L."/>
            <person name="Alfaro M."/>
            <person name="Sun H."/>
            <person name="Tritt A."/>
            <person name="Yoshinaga Y."/>
            <person name="Zwiers L.-H."/>
            <person name="Turgeon B."/>
            <person name="Goodwin S."/>
            <person name="Spatafora J."/>
            <person name="Crous P."/>
            <person name="Grigoriev I."/>
        </authorList>
    </citation>
    <scope>NUCLEOTIDE SEQUENCE</scope>
    <source>
        <strain evidence="2">Tuck. ex Michener</strain>
    </source>
</reference>
<accession>A0A6A6GYC2</accession>